<dbReference type="EMBL" id="AOKY01000210">
    <property type="protein sequence ID" value="KDB25303.1"/>
    <property type="molecule type" value="Genomic_DNA"/>
</dbReference>
<name>A0A059JCB8_TRIIM</name>
<evidence type="ECO:0000313" key="4">
    <source>
        <dbReference type="Proteomes" id="UP000024533"/>
    </source>
</evidence>
<evidence type="ECO:0000313" key="3">
    <source>
        <dbReference type="EMBL" id="KDB25303.1"/>
    </source>
</evidence>
<evidence type="ECO:0000256" key="2">
    <source>
        <dbReference type="SAM" id="SignalP"/>
    </source>
</evidence>
<proteinExistence type="predicted"/>
<gene>
    <name evidence="3" type="ORF">H109_02866</name>
</gene>
<reference evidence="3 4" key="1">
    <citation type="submission" date="2014-02" db="EMBL/GenBank/DDBJ databases">
        <title>The Genome Sequence of Trichophyton interdigitale MR816.</title>
        <authorList>
            <consortium name="The Broad Institute Genomics Platform"/>
            <person name="Cuomo C.A."/>
            <person name="White T.C."/>
            <person name="Graser Y."/>
            <person name="Martinez-Rossi N."/>
            <person name="Heitman J."/>
            <person name="Young S.K."/>
            <person name="Zeng Q."/>
            <person name="Gargeya S."/>
            <person name="Abouelleil A."/>
            <person name="Alvarado L."/>
            <person name="Chapman S.B."/>
            <person name="Gainer-Dewar J."/>
            <person name="Goldberg J."/>
            <person name="Griggs A."/>
            <person name="Gujja S."/>
            <person name="Hansen M."/>
            <person name="Howarth C."/>
            <person name="Imamovic A."/>
            <person name="Larimer J."/>
            <person name="Martinez D."/>
            <person name="Murphy C."/>
            <person name="Pearson M.D."/>
            <person name="Persinoti G."/>
            <person name="Poon T."/>
            <person name="Priest M."/>
            <person name="Roberts A.D."/>
            <person name="Saif S."/>
            <person name="Shea T.D."/>
            <person name="Sykes S.N."/>
            <person name="Wortman J."/>
            <person name="Nusbaum C."/>
            <person name="Birren B."/>
        </authorList>
    </citation>
    <scope>NUCLEOTIDE SEQUENCE [LARGE SCALE GENOMIC DNA]</scope>
    <source>
        <strain evidence="3 4">MR816</strain>
    </source>
</reference>
<feature type="signal peptide" evidence="2">
    <location>
        <begin position="1"/>
        <end position="22"/>
    </location>
</feature>
<keyword evidence="4" id="KW-1185">Reference proteome</keyword>
<dbReference type="HOGENOM" id="CLU_1611992_0_0_1"/>
<dbReference type="AlphaFoldDB" id="A0A059JCB8"/>
<feature type="region of interest" description="Disordered" evidence="1">
    <location>
        <begin position="27"/>
        <end position="50"/>
    </location>
</feature>
<accession>A0A059JCB8</accession>
<protein>
    <submittedName>
        <fullName evidence="3">Uncharacterized protein</fullName>
    </submittedName>
</protein>
<comment type="caution">
    <text evidence="3">The sequence shown here is derived from an EMBL/GenBank/DDBJ whole genome shotgun (WGS) entry which is preliminary data.</text>
</comment>
<keyword evidence="2" id="KW-0732">Signal</keyword>
<dbReference type="OrthoDB" id="5406216at2759"/>
<dbReference type="Proteomes" id="UP000024533">
    <property type="component" value="Unassembled WGS sequence"/>
</dbReference>
<organism evidence="3 4">
    <name type="scientific">Trichophyton interdigitale (strain MR816)</name>
    <dbReference type="NCBI Taxonomy" id="1215338"/>
    <lineage>
        <taxon>Eukaryota</taxon>
        <taxon>Fungi</taxon>
        <taxon>Dikarya</taxon>
        <taxon>Ascomycota</taxon>
        <taxon>Pezizomycotina</taxon>
        <taxon>Eurotiomycetes</taxon>
        <taxon>Eurotiomycetidae</taxon>
        <taxon>Onygenales</taxon>
        <taxon>Arthrodermataceae</taxon>
        <taxon>Trichophyton</taxon>
    </lineage>
</organism>
<evidence type="ECO:0000256" key="1">
    <source>
        <dbReference type="SAM" id="MobiDB-lite"/>
    </source>
</evidence>
<feature type="chain" id="PRO_5001574776" evidence="2">
    <location>
        <begin position="23"/>
        <end position="163"/>
    </location>
</feature>
<sequence length="163" mass="17598">MWFPKGPALLAICSLLSASVFAADRPSVSSPTPAIKQRSDEAHDNSQLPSDPIIKERAIVDAPPDPLPTVPTQVSPVTTIWVDGVQRVYTQTFPPFPDPWPSPMVGQIGLGTLQGEIGKTVTIKARSVPTDEPEPVFARQCRTLECGKSREQKAERAGLEDTA</sequence>